<dbReference type="InterPro" id="IPR035919">
    <property type="entry name" value="EAL_sf"/>
</dbReference>
<protein>
    <submittedName>
        <fullName evidence="3">Diguanylate cyclase (GGDEF)-like protein</fullName>
    </submittedName>
</protein>
<dbReference type="PROSITE" id="PS50887">
    <property type="entry name" value="GGDEF"/>
    <property type="match status" value="1"/>
</dbReference>
<accession>A0A840YB32</accession>
<comment type="caution">
    <text evidence="3">The sequence shown here is derived from an EMBL/GenBank/DDBJ whole genome shotgun (WGS) entry which is preliminary data.</text>
</comment>
<dbReference type="Proteomes" id="UP000562254">
    <property type="component" value="Unassembled WGS sequence"/>
</dbReference>
<dbReference type="PANTHER" id="PTHR44757:SF2">
    <property type="entry name" value="BIOFILM ARCHITECTURE MAINTENANCE PROTEIN MBAA"/>
    <property type="match status" value="1"/>
</dbReference>
<dbReference type="Pfam" id="PF00990">
    <property type="entry name" value="GGDEF"/>
    <property type="match status" value="1"/>
</dbReference>
<dbReference type="InterPro" id="IPR000160">
    <property type="entry name" value="GGDEF_dom"/>
</dbReference>
<keyword evidence="4" id="KW-1185">Reference proteome</keyword>
<dbReference type="SMART" id="SM00267">
    <property type="entry name" value="GGDEF"/>
    <property type="match status" value="1"/>
</dbReference>
<organism evidence="3 4">
    <name type="scientific">Neoroseomonas alkaliterrae</name>
    <dbReference type="NCBI Taxonomy" id="1452450"/>
    <lineage>
        <taxon>Bacteria</taxon>
        <taxon>Pseudomonadati</taxon>
        <taxon>Pseudomonadota</taxon>
        <taxon>Alphaproteobacteria</taxon>
        <taxon>Acetobacterales</taxon>
        <taxon>Acetobacteraceae</taxon>
        <taxon>Neoroseomonas</taxon>
    </lineage>
</organism>
<sequence>MNGLADAEAGSLSAHGAEGAGPPAEGLISFDADLHLGVVSGRAAALLGLPRAGREARTLGELLEASPRLDHEAVAALMAAALAATLPEGGDEADLLELPGAPGLAFTLRRAPGGSWAIGIFPRAAFGQGGTDPLTGLADRVMFEARLSAALGRPARRRMGCAVLLCELEGLRAVNQLFGHATGEDVLRAAGRRLQAAVRDSDLVARLAGEEFAVLQTEVSAPEQAAALAGRLVALLGRPYLIAGETLVVTPRIGLAIAPADGEAAGQLLRRAAMARNEAPAEGEGGWRRFGPEMDRRWQEVRALETALRRAVAENQFELHFQPQVALPDGRLTGFEALIRWRHPERGLLAPAQFLPLAERLGLMRRIGTWVLREACRAAATWPEPLRVAVNLAPAQFEDGALVAEVEAALSDSGLAPERLELEVTETVLLATAEAALDQLRALRALGVGIAMDDFGTGHSSLTQLRVFPFDRLKIDRSFVKDLPRGGDAAAIVRAVAGLGRSLGMAVTAEGVETEEQLDGLCAEGCDAAQGYLFGRPVPLAMVPGVIGALRPASASSPRPA</sequence>
<feature type="domain" description="EAL" evidence="1">
    <location>
        <begin position="301"/>
        <end position="551"/>
    </location>
</feature>
<dbReference type="CDD" id="cd01949">
    <property type="entry name" value="GGDEF"/>
    <property type="match status" value="1"/>
</dbReference>
<dbReference type="Gene3D" id="3.30.70.270">
    <property type="match status" value="1"/>
</dbReference>
<dbReference type="PROSITE" id="PS50883">
    <property type="entry name" value="EAL"/>
    <property type="match status" value="1"/>
</dbReference>
<reference evidence="3 4" key="1">
    <citation type="submission" date="2020-08" db="EMBL/GenBank/DDBJ databases">
        <title>Genomic Encyclopedia of Type Strains, Phase IV (KMG-IV): sequencing the most valuable type-strain genomes for metagenomic binning, comparative biology and taxonomic classification.</title>
        <authorList>
            <person name="Goeker M."/>
        </authorList>
    </citation>
    <scope>NUCLEOTIDE SEQUENCE [LARGE SCALE GENOMIC DNA]</scope>
    <source>
        <strain evidence="3 4">DSM 25895</strain>
    </source>
</reference>
<dbReference type="Gene3D" id="3.20.20.450">
    <property type="entry name" value="EAL domain"/>
    <property type="match status" value="1"/>
</dbReference>
<dbReference type="SUPFAM" id="SSF55073">
    <property type="entry name" value="Nucleotide cyclase"/>
    <property type="match status" value="1"/>
</dbReference>
<dbReference type="Pfam" id="PF00563">
    <property type="entry name" value="EAL"/>
    <property type="match status" value="1"/>
</dbReference>
<evidence type="ECO:0000313" key="4">
    <source>
        <dbReference type="Proteomes" id="UP000562254"/>
    </source>
</evidence>
<dbReference type="RefSeq" id="WP_184486472.1">
    <property type="nucleotide sequence ID" value="NZ_JAAEDJ010000003.1"/>
</dbReference>
<feature type="domain" description="GGDEF" evidence="2">
    <location>
        <begin position="159"/>
        <end position="292"/>
    </location>
</feature>
<dbReference type="SUPFAM" id="SSF141868">
    <property type="entry name" value="EAL domain-like"/>
    <property type="match status" value="1"/>
</dbReference>
<dbReference type="InterPro" id="IPR001633">
    <property type="entry name" value="EAL_dom"/>
</dbReference>
<dbReference type="SMART" id="SM00052">
    <property type="entry name" value="EAL"/>
    <property type="match status" value="1"/>
</dbReference>
<dbReference type="CDD" id="cd01948">
    <property type="entry name" value="EAL"/>
    <property type="match status" value="1"/>
</dbReference>
<gene>
    <name evidence="3" type="ORF">FHS88_003227</name>
</gene>
<evidence type="ECO:0000259" key="2">
    <source>
        <dbReference type="PROSITE" id="PS50887"/>
    </source>
</evidence>
<evidence type="ECO:0000259" key="1">
    <source>
        <dbReference type="PROSITE" id="PS50883"/>
    </source>
</evidence>
<name>A0A840YB32_9PROT</name>
<dbReference type="NCBIfam" id="TIGR00254">
    <property type="entry name" value="GGDEF"/>
    <property type="match status" value="1"/>
</dbReference>
<dbReference type="InterPro" id="IPR052155">
    <property type="entry name" value="Biofilm_reg_signaling"/>
</dbReference>
<dbReference type="PANTHER" id="PTHR44757">
    <property type="entry name" value="DIGUANYLATE CYCLASE DGCP"/>
    <property type="match status" value="1"/>
</dbReference>
<dbReference type="EMBL" id="JACIJE010000009">
    <property type="protein sequence ID" value="MBB5691084.1"/>
    <property type="molecule type" value="Genomic_DNA"/>
</dbReference>
<dbReference type="AlphaFoldDB" id="A0A840YB32"/>
<proteinExistence type="predicted"/>
<dbReference type="InterPro" id="IPR043128">
    <property type="entry name" value="Rev_trsase/Diguanyl_cyclase"/>
</dbReference>
<dbReference type="InterPro" id="IPR029787">
    <property type="entry name" value="Nucleotide_cyclase"/>
</dbReference>
<evidence type="ECO:0000313" key="3">
    <source>
        <dbReference type="EMBL" id="MBB5691084.1"/>
    </source>
</evidence>